<gene>
    <name evidence="1" type="ORF">OVA965_LOCUS21818</name>
    <name evidence="2" type="ORF">TMI583_LOCUS22528</name>
</gene>
<dbReference type="EMBL" id="CAJNOK010012084">
    <property type="protein sequence ID" value="CAF1155410.1"/>
    <property type="molecule type" value="Genomic_DNA"/>
</dbReference>
<proteinExistence type="predicted"/>
<evidence type="ECO:0000313" key="2">
    <source>
        <dbReference type="EMBL" id="CAF3966285.1"/>
    </source>
</evidence>
<dbReference type="SUPFAM" id="SSF56436">
    <property type="entry name" value="C-type lectin-like"/>
    <property type="match status" value="1"/>
</dbReference>
<accession>A0A8S2MXR2</accession>
<comment type="caution">
    <text evidence="2">The sequence shown here is derived from an EMBL/GenBank/DDBJ whole genome shotgun (WGS) entry which is preliminary data.</text>
</comment>
<reference evidence="2" key="1">
    <citation type="submission" date="2021-02" db="EMBL/GenBank/DDBJ databases">
        <authorList>
            <person name="Nowell W R."/>
        </authorList>
    </citation>
    <scope>NUCLEOTIDE SEQUENCE</scope>
</reference>
<evidence type="ECO:0008006" key="4">
    <source>
        <dbReference type="Google" id="ProtNLM"/>
    </source>
</evidence>
<protein>
    <recommendedName>
        <fullName evidence="4">C-type lectin domain-containing protein</fullName>
    </recommendedName>
</protein>
<dbReference type="InterPro" id="IPR016187">
    <property type="entry name" value="CTDL_fold"/>
</dbReference>
<dbReference type="AlphaFoldDB" id="A0A8S2MXR2"/>
<sequence length="102" mass="11598">MDEPLLLNLPARFPIIHDQAEMNCFAKSKIPQYINYYLDENEGSYQWTDSTSLYPNWAGIAYGDCLAVSINDYFGGTIQSFLCDWGDSISECRVFICDYGAI</sequence>
<organism evidence="2 3">
    <name type="scientific">Didymodactylos carnosus</name>
    <dbReference type="NCBI Taxonomy" id="1234261"/>
    <lineage>
        <taxon>Eukaryota</taxon>
        <taxon>Metazoa</taxon>
        <taxon>Spiralia</taxon>
        <taxon>Gnathifera</taxon>
        <taxon>Rotifera</taxon>
        <taxon>Eurotatoria</taxon>
        <taxon>Bdelloidea</taxon>
        <taxon>Philodinida</taxon>
        <taxon>Philodinidae</taxon>
        <taxon>Didymodactylos</taxon>
    </lineage>
</organism>
<dbReference type="Proteomes" id="UP000677228">
    <property type="component" value="Unassembled WGS sequence"/>
</dbReference>
<name>A0A8S2MXR2_9BILA</name>
<evidence type="ECO:0000313" key="3">
    <source>
        <dbReference type="Proteomes" id="UP000682733"/>
    </source>
</evidence>
<evidence type="ECO:0000313" key="1">
    <source>
        <dbReference type="EMBL" id="CAF1155410.1"/>
    </source>
</evidence>
<dbReference type="EMBL" id="CAJOBA010033199">
    <property type="protein sequence ID" value="CAF3966285.1"/>
    <property type="molecule type" value="Genomic_DNA"/>
</dbReference>
<dbReference type="Proteomes" id="UP000682733">
    <property type="component" value="Unassembled WGS sequence"/>
</dbReference>